<organism evidence="1 2">
    <name type="scientific">Salibacterium qingdaonense</name>
    <dbReference type="NCBI Taxonomy" id="266892"/>
    <lineage>
        <taxon>Bacteria</taxon>
        <taxon>Bacillati</taxon>
        <taxon>Bacillota</taxon>
        <taxon>Bacilli</taxon>
        <taxon>Bacillales</taxon>
        <taxon>Bacillaceae</taxon>
    </lineage>
</organism>
<dbReference type="AlphaFoldDB" id="A0A1I4MZW0"/>
<dbReference type="Proteomes" id="UP000199668">
    <property type="component" value="Unassembled WGS sequence"/>
</dbReference>
<dbReference type="EMBL" id="FOTY01000014">
    <property type="protein sequence ID" value="SFM08500.1"/>
    <property type="molecule type" value="Genomic_DNA"/>
</dbReference>
<name>A0A1I4MZW0_9BACI</name>
<dbReference type="OrthoDB" id="2371262at2"/>
<keyword evidence="2" id="KW-1185">Reference proteome</keyword>
<proteinExistence type="predicted"/>
<dbReference type="InterPro" id="IPR019712">
    <property type="entry name" value="YtpB-like"/>
</dbReference>
<dbReference type="Pfam" id="PF10776">
    <property type="entry name" value="DUF2600"/>
    <property type="match status" value="1"/>
</dbReference>
<accession>A0A1I4MZW0</accession>
<reference evidence="1 2" key="1">
    <citation type="submission" date="2016-10" db="EMBL/GenBank/DDBJ databases">
        <authorList>
            <person name="de Groot N.N."/>
        </authorList>
    </citation>
    <scope>NUCLEOTIDE SEQUENCE [LARGE SCALE GENOMIC DNA]</scope>
    <source>
        <strain evidence="1 2">CGMCC 1.6134</strain>
    </source>
</reference>
<evidence type="ECO:0000313" key="1">
    <source>
        <dbReference type="EMBL" id="SFM08500.1"/>
    </source>
</evidence>
<evidence type="ECO:0000313" key="2">
    <source>
        <dbReference type="Proteomes" id="UP000199668"/>
    </source>
</evidence>
<protein>
    <submittedName>
        <fullName evidence="1">Tetraprenyl-beta-curcumene synthase</fullName>
    </submittedName>
</protein>
<dbReference type="RefSeq" id="WP_090927184.1">
    <property type="nucleotide sequence ID" value="NZ_FOTY01000014.1"/>
</dbReference>
<dbReference type="STRING" id="266892.SAMN04488054_11449"/>
<sequence length="359" mass="42308">MTVNVPATPWTMMYTIYREVIPKVHRMLGQWREKAEQIPNPELRRQALISIENKAFHCEGGGVYAMFAPESRQENILQFIIAYQTICDYLDGLCDWSESQNPDDFHMLHKALQHALEPGQEVENYYFYREDQDDGDYLKELVETCQSNLVTFPGFWNAKEYMEELSHYYRTLQVHKHVQKEERVPRLTAWFDEVKEEFPDIRWYEFNACTGSTLGIYALGAYAARSHLADVQARSIKSVYFPYVQGVHILLDYFIDQQEDIADDELNFCAQYEDEEEMVERVRYFKKEAEKKVRKLPDAAFHSLIVKGLFAIYLADEKVQTEPSMKKTAKQFIRFGGLPAAFFYINTWVYRRNSKLIYG</sequence>
<gene>
    <name evidence="1" type="ORF">SAMN04488054_11449</name>
</gene>